<evidence type="ECO:0000313" key="15">
    <source>
        <dbReference type="EMBL" id="CAE0625444.1"/>
    </source>
</evidence>
<evidence type="ECO:0000256" key="10">
    <source>
        <dbReference type="ARBA" id="ARBA00022962"/>
    </source>
</evidence>
<evidence type="ECO:0000256" key="11">
    <source>
        <dbReference type="ARBA" id="ARBA00029823"/>
    </source>
</evidence>
<dbReference type="GO" id="GO:0046872">
    <property type="term" value="F:metal ion binding"/>
    <property type="evidence" value="ECO:0007669"/>
    <property type="project" value="UniProtKB-KW"/>
</dbReference>
<evidence type="ECO:0000256" key="8">
    <source>
        <dbReference type="ARBA" id="ARBA00022840"/>
    </source>
</evidence>
<dbReference type="Pfam" id="PF02769">
    <property type="entry name" value="AIRS_C"/>
    <property type="match status" value="1"/>
</dbReference>
<keyword evidence="6" id="KW-0547">Nucleotide-binding</keyword>
<dbReference type="Pfam" id="PF22689">
    <property type="entry name" value="FGAR-AT_PurM_N-like"/>
    <property type="match status" value="1"/>
</dbReference>
<dbReference type="PANTHER" id="PTHR10099">
    <property type="entry name" value="PHOSPHORIBOSYLFORMYLGLYCINAMIDINE SYNTHASE"/>
    <property type="match status" value="1"/>
</dbReference>
<dbReference type="PROSITE" id="PS51273">
    <property type="entry name" value="GATASE_TYPE_1"/>
    <property type="match status" value="1"/>
</dbReference>
<dbReference type="PANTHER" id="PTHR10099:SF1">
    <property type="entry name" value="PHOSPHORIBOSYLFORMYLGLYCINAMIDINE SYNTHASE"/>
    <property type="match status" value="1"/>
</dbReference>
<dbReference type="InterPro" id="IPR036921">
    <property type="entry name" value="PurM-like_N_sf"/>
</dbReference>
<feature type="domain" description="FGAR-AT PurM N-terminal-like" evidence="14">
    <location>
        <begin position="6"/>
        <end position="158"/>
    </location>
</feature>
<evidence type="ECO:0000256" key="12">
    <source>
        <dbReference type="ARBA" id="ARBA00032632"/>
    </source>
</evidence>
<dbReference type="SUPFAM" id="SSF56042">
    <property type="entry name" value="PurM C-terminal domain-like"/>
    <property type="match status" value="1"/>
</dbReference>
<dbReference type="GO" id="GO:0005737">
    <property type="term" value="C:cytoplasm"/>
    <property type="evidence" value="ECO:0007669"/>
    <property type="project" value="TreeGrafter"/>
</dbReference>
<keyword evidence="5" id="KW-0479">Metal-binding</keyword>
<dbReference type="Gene3D" id="3.30.1330.10">
    <property type="entry name" value="PurM-like, N-terminal domain"/>
    <property type="match status" value="1"/>
</dbReference>
<accession>A0A7S3XMX7</accession>
<keyword evidence="10" id="KW-0315">Glutamine amidotransferase</keyword>
<evidence type="ECO:0000256" key="9">
    <source>
        <dbReference type="ARBA" id="ARBA00022842"/>
    </source>
</evidence>
<evidence type="ECO:0000256" key="6">
    <source>
        <dbReference type="ARBA" id="ARBA00022741"/>
    </source>
</evidence>
<dbReference type="FunFam" id="3.30.1330.10:FF:000007">
    <property type="entry name" value="Phosphoribosylformylglycinamidine synthase, putative"/>
    <property type="match status" value="1"/>
</dbReference>
<dbReference type="SMART" id="SM01211">
    <property type="entry name" value="GATase_5"/>
    <property type="match status" value="1"/>
</dbReference>
<sequence>MVSVGSKRFLTNKVDRSVTGLVAQQQCVGPLQVPLANCAVLAHSHFDTAGVATAVGEQPIKGLVCPAAMARCTVAEMVTNLMWANVTALGDVKCSANWMWAAKLPGEGPKLYDACQAMSAALIELGVGVDGGKDSLSMAAKVGAETVKSPGTLTVTAYVGVKDIRKTVTPDLKRPGSSKLLLVDLGEGNHRLGGTALAQVYKQVGDRTPDLASFAPLRAAFEVTQALVEGRRVLAGHDRSDGGLVVTLIEMAIAGNCGVSVDVPRGAAAGPVDLLFSEEPGFVLEVEAAAAADIIAAYAAAGVPCVDVGVTTKEPEVLIQVSGEDAVKSPLAPLRAAWEETSLRLEALQANPACVEQEAQALAAAEAPEVRLTFEPTPTEPEVLARAGKPKVAVLRQEGSNGDREMASAFHAAGFEAWDVTVEDLLRGTATLDQFQGLVFVGGFSYADVMDSGKGWAGVVRFNPGVLAQFQAFRDRPDTFSLGVCNGCQLMALLGWVPKPEGLGAAAQPRFVENVSGRFESRWSNVVVRDSPAVLLRGMAGSVLGVWVAHHEGHCHFPSQEVKDYVLENNLAPLAFADARGNPTEAYPANPNGSTGGITALCSADGRHLAMMPHPERVFQAWQSPYVPEAMAGHEAGPWLRMFQNARLFCEEHAAAAAAATTS</sequence>
<evidence type="ECO:0000256" key="3">
    <source>
        <dbReference type="ARBA" id="ARBA00012747"/>
    </source>
</evidence>
<evidence type="ECO:0000259" key="14">
    <source>
        <dbReference type="Pfam" id="PF22689"/>
    </source>
</evidence>
<dbReference type="CDD" id="cd01740">
    <property type="entry name" value="GATase1_FGAR_AT"/>
    <property type="match status" value="1"/>
</dbReference>
<dbReference type="Gene3D" id="3.40.50.880">
    <property type="match status" value="1"/>
</dbReference>
<dbReference type="InterPro" id="IPR036676">
    <property type="entry name" value="PurM-like_C_sf"/>
</dbReference>
<keyword evidence="9" id="KW-0460">Magnesium</keyword>
<gene>
    <name evidence="15" type="ORF">HAKA00212_LOCUS4113</name>
</gene>
<dbReference type="Pfam" id="PF13507">
    <property type="entry name" value="GATase_5"/>
    <property type="match status" value="1"/>
</dbReference>
<organism evidence="15">
    <name type="scientific">Heterosigma akashiwo</name>
    <name type="common">Chromophytic alga</name>
    <name type="synonym">Heterosigma carterae</name>
    <dbReference type="NCBI Taxonomy" id="2829"/>
    <lineage>
        <taxon>Eukaryota</taxon>
        <taxon>Sar</taxon>
        <taxon>Stramenopiles</taxon>
        <taxon>Ochrophyta</taxon>
        <taxon>Raphidophyceae</taxon>
        <taxon>Chattonellales</taxon>
        <taxon>Chattonellaceae</taxon>
        <taxon>Heterosigma</taxon>
    </lineage>
</organism>
<dbReference type="InterPro" id="IPR029062">
    <property type="entry name" value="Class_I_gatase-like"/>
</dbReference>
<name>A0A7S3XMX7_HETAK</name>
<evidence type="ECO:0000256" key="5">
    <source>
        <dbReference type="ARBA" id="ARBA00022723"/>
    </source>
</evidence>
<dbReference type="AlphaFoldDB" id="A0A7S3XMX7"/>
<keyword evidence="7" id="KW-0658">Purine biosynthesis</keyword>
<comment type="pathway">
    <text evidence="1">Purine metabolism; IMP biosynthesis via de novo pathway; 5-amino-1-(5-phospho-D-ribosyl)imidazole from N(2)-formyl-N(1)-(5-phospho-D-ribosyl)glycinamide: step 1/2.</text>
</comment>
<reference evidence="15" key="1">
    <citation type="submission" date="2021-01" db="EMBL/GenBank/DDBJ databases">
        <authorList>
            <person name="Corre E."/>
            <person name="Pelletier E."/>
            <person name="Niang G."/>
            <person name="Scheremetjew M."/>
            <person name="Finn R."/>
            <person name="Kale V."/>
            <person name="Holt S."/>
            <person name="Cochrane G."/>
            <person name="Meng A."/>
            <person name="Brown T."/>
            <person name="Cohen L."/>
        </authorList>
    </citation>
    <scope>NUCLEOTIDE SEQUENCE</scope>
    <source>
        <strain evidence="15">CCMP3107</strain>
    </source>
</reference>
<dbReference type="GO" id="GO:0004642">
    <property type="term" value="F:phosphoribosylformylglycinamidine synthase activity"/>
    <property type="evidence" value="ECO:0007669"/>
    <property type="project" value="UniProtKB-EC"/>
</dbReference>
<keyword evidence="4" id="KW-0436">Ligase</keyword>
<feature type="domain" description="PurM-like C-terminal" evidence="13">
    <location>
        <begin position="187"/>
        <end position="317"/>
    </location>
</feature>
<dbReference type="GO" id="GO:0006164">
    <property type="term" value="P:purine nucleotide biosynthetic process"/>
    <property type="evidence" value="ECO:0007669"/>
    <property type="project" value="UniProtKB-KW"/>
</dbReference>
<dbReference type="InterPro" id="IPR010918">
    <property type="entry name" value="PurM-like_C_dom"/>
</dbReference>
<evidence type="ECO:0000256" key="2">
    <source>
        <dbReference type="ARBA" id="ARBA00008608"/>
    </source>
</evidence>
<dbReference type="EC" id="6.3.5.3" evidence="3"/>
<dbReference type="EMBL" id="HBIU01009916">
    <property type="protein sequence ID" value="CAE0625444.1"/>
    <property type="molecule type" value="Transcribed_RNA"/>
</dbReference>
<evidence type="ECO:0000256" key="4">
    <source>
        <dbReference type="ARBA" id="ARBA00022598"/>
    </source>
</evidence>
<evidence type="ECO:0000256" key="7">
    <source>
        <dbReference type="ARBA" id="ARBA00022755"/>
    </source>
</evidence>
<evidence type="ECO:0000256" key="1">
    <source>
        <dbReference type="ARBA" id="ARBA00004920"/>
    </source>
</evidence>
<dbReference type="CDD" id="cd02204">
    <property type="entry name" value="PurL_repeat2"/>
    <property type="match status" value="1"/>
</dbReference>
<dbReference type="Gene3D" id="3.90.650.10">
    <property type="entry name" value="PurM-like C-terminal domain"/>
    <property type="match status" value="1"/>
</dbReference>
<dbReference type="InterPro" id="IPR055181">
    <property type="entry name" value="FGAR-AT_PurM_N-like"/>
</dbReference>
<proteinExistence type="inferred from homology"/>
<comment type="similarity">
    <text evidence="2">In the N-terminal section; belongs to the FGAMS family.</text>
</comment>
<protein>
    <recommendedName>
        <fullName evidence="3">phosphoribosylformylglycinamidine synthase</fullName>
        <ecNumber evidence="3">6.3.5.3</ecNumber>
    </recommendedName>
    <alternativeName>
        <fullName evidence="12">Formylglycinamide ribonucleotide amidotransferase</fullName>
    </alternativeName>
    <alternativeName>
        <fullName evidence="11">Formylglycinamide ribotide amidotransferase</fullName>
    </alternativeName>
</protein>
<evidence type="ECO:0000259" key="13">
    <source>
        <dbReference type="Pfam" id="PF02769"/>
    </source>
</evidence>
<dbReference type="GO" id="GO:0005524">
    <property type="term" value="F:ATP binding"/>
    <property type="evidence" value="ECO:0007669"/>
    <property type="project" value="UniProtKB-KW"/>
</dbReference>
<dbReference type="SUPFAM" id="SSF52317">
    <property type="entry name" value="Class I glutamine amidotransferase-like"/>
    <property type="match status" value="1"/>
</dbReference>
<keyword evidence="8" id="KW-0067">ATP-binding</keyword>
<dbReference type="SUPFAM" id="SSF55326">
    <property type="entry name" value="PurM N-terminal domain-like"/>
    <property type="match status" value="1"/>
</dbReference>